<accession>A0A9K3D7J2</accession>
<protein>
    <submittedName>
        <fullName evidence="2">Uncharacterized protein</fullName>
    </submittedName>
</protein>
<feature type="region of interest" description="Disordered" evidence="1">
    <location>
        <begin position="1"/>
        <end position="29"/>
    </location>
</feature>
<comment type="caution">
    <text evidence="2">The sequence shown here is derived from an EMBL/GenBank/DDBJ whole genome shotgun (WGS) entry which is preliminary data.</text>
</comment>
<evidence type="ECO:0000313" key="3">
    <source>
        <dbReference type="Proteomes" id="UP000265618"/>
    </source>
</evidence>
<evidence type="ECO:0000256" key="1">
    <source>
        <dbReference type="SAM" id="MobiDB-lite"/>
    </source>
</evidence>
<dbReference type="EMBL" id="BDIP01005203">
    <property type="protein sequence ID" value="GIQ89586.1"/>
    <property type="molecule type" value="Genomic_DNA"/>
</dbReference>
<sequence>MDAVPSETGAMLTRDASTQCGRDPKDMHRDVHAVPSADSSGMLPGMVSPTVSCQTNTMDDAERTVAHLAQKALHGVCVLHSGWCPNRLLDLGVIALNEKVGDGHLSPEGREVLAQFERDCPALDRYDLGYLSHVASALPVEFDPKAVNIASTKCLFDGEGSIAKLIKFCGV</sequence>
<organism evidence="2 3">
    <name type="scientific">Kipferlia bialata</name>
    <dbReference type="NCBI Taxonomy" id="797122"/>
    <lineage>
        <taxon>Eukaryota</taxon>
        <taxon>Metamonada</taxon>
        <taxon>Carpediemonas-like organisms</taxon>
        <taxon>Kipferlia</taxon>
    </lineage>
</organism>
<dbReference type="Proteomes" id="UP000265618">
    <property type="component" value="Unassembled WGS sequence"/>
</dbReference>
<name>A0A9K3D7J2_9EUKA</name>
<evidence type="ECO:0000313" key="2">
    <source>
        <dbReference type="EMBL" id="GIQ89586.1"/>
    </source>
</evidence>
<dbReference type="AlphaFoldDB" id="A0A9K3D7J2"/>
<reference evidence="2 3" key="1">
    <citation type="journal article" date="2018" name="PLoS ONE">
        <title>The draft genome of Kipferlia bialata reveals reductive genome evolution in fornicate parasites.</title>
        <authorList>
            <person name="Tanifuji G."/>
            <person name="Takabayashi S."/>
            <person name="Kume K."/>
            <person name="Takagi M."/>
            <person name="Nakayama T."/>
            <person name="Kamikawa R."/>
            <person name="Inagaki Y."/>
            <person name="Hashimoto T."/>
        </authorList>
    </citation>
    <scope>NUCLEOTIDE SEQUENCE [LARGE SCALE GENOMIC DNA]</scope>
    <source>
        <strain evidence="2">NY0173</strain>
    </source>
</reference>
<proteinExistence type="predicted"/>
<keyword evidence="3" id="KW-1185">Reference proteome</keyword>
<gene>
    <name evidence="2" type="ORF">KIPB_012091</name>
</gene>